<accession>A0ACD3A336</accession>
<gene>
    <name evidence="1" type="ORF">BDN72DRAFT_850877</name>
</gene>
<evidence type="ECO:0000313" key="1">
    <source>
        <dbReference type="EMBL" id="TFK60061.1"/>
    </source>
</evidence>
<proteinExistence type="predicted"/>
<sequence>MPFVPPDNDVQMQILAIGASVSTTAAILLWKHVQARNEEFDRQEKKERRAKRRVAREKAEPKAQAD</sequence>
<dbReference type="EMBL" id="ML208838">
    <property type="protein sequence ID" value="TFK60061.1"/>
    <property type="molecule type" value="Genomic_DNA"/>
</dbReference>
<dbReference type="Proteomes" id="UP000308600">
    <property type="component" value="Unassembled WGS sequence"/>
</dbReference>
<name>A0ACD3A336_9AGAR</name>
<evidence type="ECO:0000313" key="2">
    <source>
        <dbReference type="Proteomes" id="UP000308600"/>
    </source>
</evidence>
<protein>
    <submittedName>
        <fullName evidence="1">Uncharacterized protein</fullName>
    </submittedName>
</protein>
<keyword evidence="2" id="KW-1185">Reference proteome</keyword>
<organism evidence="1 2">
    <name type="scientific">Pluteus cervinus</name>
    <dbReference type="NCBI Taxonomy" id="181527"/>
    <lineage>
        <taxon>Eukaryota</taxon>
        <taxon>Fungi</taxon>
        <taxon>Dikarya</taxon>
        <taxon>Basidiomycota</taxon>
        <taxon>Agaricomycotina</taxon>
        <taxon>Agaricomycetes</taxon>
        <taxon>Agaricomycetidae</taxon>
        <taxon>Agaricales</taxon>
        <taxon>Pluteineae</taxon>
        <taxon>Pluteaceae</taxon>
        <taxon>Pluteus</taxon>
    </lineage>
</organism>
<reference evidence="1 2" key="1">
    <citation type="journal article" date="2019" name="Nat. Ecol. Evol.">
        <title>Megaphylogeny resolves global patterns of mushroom evolution.</title>
        <authorList>
            <person name="Varga T."/>
            <person name="Krizsan K."/>
            <person name="Foldi C."/>
            <person name="Dima B."/>
            <person name="Sanchez-Garcia M."/>
            <person name="Sanchez-Ramirez S."/>
            <person name="Szollosi G.J."/>
            <person name="Szarkandi J.G."/>
            <person name="Papp V."/>
            <person name="Albert L."/>
            <person name="Andreopoulos W."/>
            <person name="Angelini C."/>
            <person name="Antonin V."/>
            <person name="Barry K.W."/>
            <person name="Bougher N.L."/>
            <person name="Buchanan P."/>
            <person name="Buyck B."/>
            <person name="Bense V."/>
            <person name="Catcheside P."/>
            <person name="Chovatia M."/>
            <person name="Cooper J."/>
            <person name="Damon W."/>
            <person name="Desjardin D."/>
            <person name="Finy P."/>
            <person name="Geml J."/>
            <person name="Haridas S."/>
            <person name="Hughes K."/>
            <person name="Justo A."/>
            <person name="Karasinski D."/>
            <person name="Kautmanova I."/>
            <person name="Kiss B."/>
            <person name="Kocsube S."/>
            <person name="Kotiranta H."/>
            <person name="LaButti K.M."/>
            <person name="Lechner B.E."/>
            <person name="Liimatainen K."/>
            <person name="Lipzen A."/>
            <person name="Lukacs Z."/>
            <person name="Mihaltcheva S."/>
            <person name="Morgado L.N."/>
            <person name="Niskanen T."/>
            <person name="Noordeloos M.E."/>
            <person name="Ohm R.A."/>
            <person name="Ortiz-Santana B."/>
            <person name="Ovrebo C."/>
            <person name="Racz N."/>
            <person name="Riley R."/>
            <person name="Savchenko A."/>
            <person name="Shiryaev A."/>
            <person name="Soop K."/>
            <person name="Spirin V."/>
            <person name="Szebenyi C."/>
            <person name="Tomsovsky M."/>
            <person name="Tulloss R.E."/>
            <person name="Uehling J."/>
            <person name="Grigoriev I.V."/>
            <person name="Vagvolgyi C."/>
            <person name="Papp T."/>
            <person name="Martin F.M."/>
            <person name="Miettinen O."/>
            <person name="Hibbett D.S."/>
            <person name="Nagy L.G."/>
        </authorList>
    </citation>
    <scope>NUCLEOTIDE SEQUENCE [LARGE SCALE GENOMIC DNA]</scope>
    <source>
        <strain evidence="1 2">NL-1719</strain>
    </source>
</reference>